<evidence type="ECO:0000256" key="2">
    <source>
        <dbReference type="PROSITE-ProRule" id="PRU00176"/>
    </source>
</evidence>
<dbReference type="PANTHER" id="PTHR23003">
    <property type="entry name" value="RNA RECOGNITION MOTIF RRM DOMAIN CONTAINING PROTEIN"/>
    <property type="match status" value="1"/>
</dbReference>
<evidence type="ECO:0000313" key="5">
    <source>
        <dbReference type="Proteomes" id="UP000694941"/>
    </source>
</evidence>
<keyword evidence="5" id="KW-1185">Reference proteome</keyword>
<dbReference type="InterPro" id="IPR000504">
    <property type="entry name" value="RRM_dom"/>
</dbReference>
<dbReference type="InterPro" id="IPR050374">
    <property type="entry name" value="RRT5_SRSF_SR"/>
</dbReference>
<evidence type="ECO:0000256" key="3">
    <source>
        <dbReference type="SAM" id="MobiDB-lite"/>
    </source>
</evidence>
<name>A0ABM1BY05_LIMPO</name>
<protein>
    <submittedName>
        <fullName evidence="6">Myelin expression factor 2-like</fullName>
    </submittedName>
</protein>
<dbReference type="GeneID" id="106474680"/>
<accession>A0ABM1BY05</accession>
<gene>
    <name evidence="6" type="primary">LOC106474680</name>
</gene>
<feature type="compositionally biased region" description="Basic and acidic residues" evidence="3">
    <location>
        <begin position="14"/>
        <end position="49"/>
    </location>
</feature>
<dbReference type="PANTHER" id="PTHR23003:SF3">
    <property type="entry name" value="FI21236P1-RELATED"/>
    <property type="match status" value="1"/>
</dbReference>
<proteinExistence type="predicted"/>
<dbReference type="Proteomes" id="UP000694941">
    <property type="component" value="Unplaced"/>
</dbReference>
<feature type="domain" description="RRM" evidence="4">
    <location>
        <begin position="56"/>
        <end position="134"/>
    </location>
</feature>
<feature type="region of interest" description="Disordered" evidence="3">
    <location>
        <begin position="1"/>
        <end position="55"/>
    </location>
</feature>
<dbReference type="RefSeq" id="XP_013790825.2">
    <property type="nucleotide sequence ID" value="XM_013935371.2"/>
</dbReference>
<evidence type="ECO:0000313" key="6">
    <source>
        <dbReference type="RefSeq" id="XP_013790825.2"/>
    </source>
</evidence>
<dbReference type="InterPro" id="IPR035979">
    <property type="entry name" value="RBD_domain_sf"/>
</dbReference>
<reference evidence="6" key="1">
    <citation type="submission" date="2025-08" db="UniProtKB">
        <authorList>
            <consortium name="RefSeq"/>
        </authorList>
    </citation>
    <scope>IDENTIFICATION</scope>
    <source>
        <tissue evidence="6">Muscle</tissue>
    </source>
</reference>
<feature type="compositionally biased region" description="Polar residues" evidence="3">
    <location>
        <begin position="1"/>
        <end position="13"/>
    </location>
</feature>
<dbReference type="SUPFAM" id="SSF54928">
    <property type="entry name" value="RNA-binding domain, RBD"/>
    <property type="match status" value="2"/>
</dbReference>
<keyword evidence="1 2" id="KW-0694">RNA-binding</keyword>
<feature type="domain" description="RRM" evidence="4">
    <location>
        <begin position="193"/>
        <end position="270"/>
    </location>
</feature>
<evidence type="ECO:0000256" key="1">
    <source>
        <dbReference type="ARBA" id="ARBA00022884"/>
    </source>
</evidence>
<dbReference type="SMART" id="SM00360">
    <property type="entry name" value="RRM"/>
    <property type="match status" value="2"/>
</dbReference>
<dbReference type="InterPro" id="IPR012677">
    <property type="entry name" value="Nucleotide-bd_a/b_plait_sf"/>
</dbReference>
<evidence type="ECO:0000259" key="4">
    <source>
        <dbReference type="PROSITE" id="PS50102"/>
    </source>
</evidence>
<dbReference type="PROSITE" id="PS50102">
    <property type="entry name" value="RRM"/>
    <property type="match status" value="2"/>
</dbReference>
<dbReference type="Gene3D" id="3.30.70.330">
    <property type="match status" value="2"/>
</dbReference>
<dbReference type="Pfam" id="PF00076">
    <property type="entry name" value="RRM_1"/>
    <property type="match status" value="2"/>
</dbReference>
<sequence length="478" mass="50127">MDQDQDVNGSSSLELKRENRSRSRSPVEQKERGSRDGSRGGRGRYDNRNSRGQNNHRVYVANIPYESKWTEIKDLFRKEVGEVNYVELFQDESGKFRGCGVVEMKDNASVQKAIDTLHKYEYRGRTLVVKEDFEVERDKHGRPITRSSRERGISMNNSFGGGVMGSGSSSQYNTYGLSPQFLESLGIQGPLTCKVFVANLDYKVDSKKLEEVFKLSGKVVNIDLKTDEEGNSKGHGTVTFDHPVEAVQAISMFNGQKLFARTMSVRMDKFKSDESDGLPSKLPTGLQSVGKGLGAGGQPLNLNKSFNVANLGATPAAVSGGSSAIGIGGTTSGGLGAMAGGATNLGMGMGTGNMGNMNNMSNMMASNMNAMASVGGMGLNTAMGNNMGMNTGMGTGFSGNMGAAAGLGIGGTGANMGLATNTNMMAAMGGGASGMGTGTALGLGTGMPNTGGSFGDMNRIGFNQSTQSSDTVMVENVS</sequence>
<organism evidence="5 6">
    <name type="scientific">Limulus polyphemus</name>
    <name type="common">Atlantic horseshoe crab</name>
    <dbReference type="NCBI Taxonomy" id="6850"/>
    <lineage>
        <taxon>Eukaryota</taxon>
        <taxon>Metazoa</taxon>
        <taxon>Ecdysozoa</taxon>
        <taxon>Arthropoda</taxon>
        <taxon>Chelicerata</taxon>
        <taxon>Merostomata</taxon>
        <taxon>Xiphosura</taxon>
        <taxon>Limulidae</taxon>
        <taxon>Limulus</taxon>
    </lineage>
</organism>